<dbReference type="PANTHER" id="PTHR37829">
    <property type="entry name" value="PHAGE-LIKE ELEMENT PBSX PROTEIN XKDT"/>
    <property type="match status" value="1"/>
</dbReference>
<dbReference type="KEGG" id="pste:PSTEL_09725"/>
<feature type="domain" description="Baseplate protein J-like barrel" evidence="1">
    <location>
        <begin position="95"/>
        <end position="174"/>
    </location>
</feature>
<dbReference type="STRING" id="169760.PSTEL_09725"/>
<dbReference type="HOGENOM" id="CLU_045101_0_0_9"/>
<evidence type="ECO:0000313" key="2">
    <source>
        <dbReference type="EMBL" id="AIQ63322.1"/>
    </source>
</evidence>
<gene>
    <name evidence="2" type="ORF">PSTEL_09725</name>
</gene>
<dbReference type="EMBL" id="CP009286">
    <property type="protein sequence ID" value="AIQ63322.1"/>
    <property type="molecule type" value="Genomic_DNA"/>
</dbReference>
<dbReference type="OrthoDB" id="7904838at2"/>
<organism evidence="2 3">
    <name type="scientific">Paenibacillus stellifer</name>
    <dbReference type="NCBI Taxonomy" id="169760"/>
    <lineage>
        <taxon>Bacteria</taxon>
        <taxon>Bacillati</taxon>
        <taxon>Bacillota</taxon>
        <taxon>Bacilli</taxon>
        <taxon>Bacillales</taxon>
        <taxon>Paenibacillaceae</taxon>
        <taxon>Paenibacillus</taxon>
    </lineage>
</organism>
<evidence type="ECO:0000259" key="1">
    <source>
        <dbReference type="Pfam" id="PF04865"/>
    </source>
</evidence>
<dbReference type="PANTHER" id="PTHR37829:SF3">
    <property type="entry name" value="PROTEIN JAYE-RELATED"/>
    <property type="match status" value="1"/>
</dbReference>
<protein>
    <submittedName>
        <fullName evidence="2">Baseplate protein</fullName>
    </submittedName>
</protein>
<dbReference type="InterPro" id="IPR006949">
    <property type="entry name" value="Barrel_Baseplate_J-like"/>
</dbReference>
<accession>A0A089LR07</accession>
<evidence type="ECO:0000313" key="3">
    <source>
        <dbReference type="Proteomes" id="UP000029507"/>
    </source>
</evidence>
<dbReference type="Proteomes" id="UP000029507">
    <property type="component" value="Chromosome"/>
</dbReference>
<dbReference type="AlphaFoldDB" id="A0A089LR07"/>
<reference evidence="2 3" key="1">
    <citation type="submission" date="2014-08" db="EMBL/GenBank/DDBJ databases">
        <title>Comparative genomics of the Paenibacillus odorifer group.</title>
        <authorList>
            <person name="den Bakker H.C."/>
            <person name="Tsai Y.-C."/>
            <person name="Martin N."/>
            <person name="Korlach J."/>
            <person name="Wiedmann M."/>
        </authorList>
    </citation>
    <scope>NUCLEOTIDE SEQUENCE [LARGE SCALE GENOMIC DNA]</scope>
    <source>
        <strain evidence="2 3">DSM 14472</strain>
    </source>
</reference>
<keyword evidence="3" id="KW-1185">Reference proteome</keyword>
<proteinExistence type="predicted"/>
<dbReference type="Pfam" id="PF04865">
    <property type="entry name" value="Baseplate_J"/>
    <property type="match status" value="1"/>
</dbReference>
<dbReference type="InterPro" id="IPR052399">
    <property type="entry name" value="Phage_Baseplate_Assmbl_Protein"/>
</dbReference>
<name>A0A089LR07_9BACL</name>
<sequence>MLDSTGFKRPRFDDLLAAMEDKAKESFGDTVNTSARSPLGILLRIFAWFLSLVWSNSEDVYNSGYIGTATGNNLDRLGPQVGISRALAQWATGNVTLTGTAGYTVPAGFRVATGSGLTYQTMADVVLTGGSGSVAVEALESGTGSNVAAWTITIIVNPNPDVTAVTNAAPVTGGREKETDAEFRSRFELSTAGGGAASVDALRSALLRLTGVRAATVIENTSLTTDSTGRPGKSFEAYVLGGDDQTIADAIFATKSAGVEAHGDITVMVDDLAGEPHTVKFSRAAEVGIRITVDVTKGDEYPADGDAQVQSALIRYVGGSDAAGAYYNGLNMGSDVIYTKLISAVYSVAGVEDITLTVGKVVGGLGSANVDIEPYEVAQAVAANVEVTSYV</sequence>